<sequence>MYNIIQLLKCSSPALAQHFEESEKSLKKLNEISVDFEKRLHTLEGEIGQRSLARVGTLNAQSTDNVYTGEMYPFLDDESSKYALIIVEGKGAKFIKFVTGTHTFLNAKIVWSNHKLTIGANPDTILDNYAVVIVGDWTDEGLGRFYEEYCELYNKIYAKIDTIYRTVTSWAEVVNTGYGADFINQILAGNAKMILTNEAKKYVINLLDGAIFNGNGYELFTAIGDTGYNIDMTCNDITSSNPIFTIKYIKSK</sequence>
<accession>A0A8S5VYC9</accession>
<organism evidence="1">
    <name type="scientific">Tectiviridae sp</name>
    <dbReference type="NCBI Taxonomy" id="2831614"/>
    <lineage>
        <taxon>Viruses</taxon>
        <taxon>Varidnaviria</taxon>
        <taxon>Bamfordvirae</taxon>
        <taxon>Preplasmiviricota</taxon>
        <taxon>Prepoliviricotina</taxon>
        <taxon>Tectiliviricetes</taxon>
        <taxon>Kalamavirales</taxon>
        <taxon>Tectiviridae</taxon>
    </lineage>
</organism>
<protein>
    <submittedName>
        <fullName evidence="1">Uncharacterized protein</fullName>
    </submittedName>
</protein>
<evidence type="ECO:0000313" key="1">
    <source>
        <dbReference type="EMBL" id="DAI59071.1"/>
    </source>
</evidence>
<proteinExistence type="predicted"/>
<reference evidence="1" key="1">
    <citation type="journal article" date="2021" name="Proc. Natl. Acad. Sci. U.S.A.">
        <title>A Catalog of Tens of Thousands of Viruses from Human Metagenomes Reveals Hidden Associations with Chronic Diseases.</title>
        <authorList>
            <person name="Tisza M.J."/>
            <person name="Buck C.B."/>
        </authorList>
    </citation>
    <scope>NUCLEOTIDE SEQUENCE</scope>
    <source>
        <strain evidence="1">Ct3cV12</strain>
    </source>
</reference>
<dbReference type="EMBL" id="BK031033">
    <property type="protein sequence ID" value="DAI59071.1"/>
    <property type="molecule type" value="Genomic_DNA"/>
</dbReference>
<name>A0A8S5VYC9_9VIRU</name>